<name>A0ABW8UC55_9LACO</name>
<reference evidence="1 2" key="1">
    <citation type="submission" date="2024-08" db="EMBL/GenBank/DDBJ databases">
        <authorList>
            <person name="Arias E."/>
        </authorList>
    </citation>
    <scope>NUCLEOTIDE SEQUENCE [LARGE SCALE GENOMIC DNA]</scope>
    <source>
        <strain evidence="1 2">FAM 25317</strain>
    </source>
</reference>
<gene>
    <name evidence="1" type="ORF">ACEN34_06990</name>
</gene>
<dbReference type="RefSeq" id="WP_407137382.1">
    <property type="nucleotide sequence ID" value="NZ_JBGQPK010000023.1"/>
</dbReference>
<organism evidence="1 2">
    <name type="scientific">Loigolactobacillus zhaoyuanensis</name>
    <dbReference type="NCBI Taxonomy" id="2486017"/>
    <lineage>
        <taxon>Bacteria</taxon>
        <taxon>Bacillati</taxon>
        <taxon>Bacillota</taxon>
        <taxon>Bacilli</taxon>
        <taxon>Lactobacillales</taxon>
        <taxon>Lactobacillaceae</taxon>
        <taxon>Loigolactobacillus</taxon>
    </lineage>
</organism>
<dbReference type="EMBL" id="JBGQPK010000023">
    <property type="protein sequence ID" value="MFL2029362.1"/>
    <property type="molecule type" value="Genomic_DNA"/>
</dbReference>
<comment type="caution">
    <text evidence="1">The sequence shown here is derived from an EMBL/GenBank/DDBJ whole genome shotgun (WGS) entry which is preliminary data.</text>
</comment>
<proteinExistence type="predicted"/>
<protein>
    <submittedName>
        <fullName evidence="1">Uncharacterized protein</fullName>
    </submittedName>
</protein>
<accession>A0ABW8UC55</accession>
<sequence>MDMPAFNVKEPISFDQVIKSNVKQFVEHSFDTDEKIEKTTKQILSNPAVKEAVQKLAKE</sequence>
<keyword evidence="2" id="KW-1185">Reference proteome</keyword>
<evidence type="ECO:0000313" key="2">
    <source>
        <dbReference type="Proteomes" id="UP001625389"/>
    </source>
</evidence>
<evidence type="ECO:0000313" key="1">
    <source>
        <dbReference type="EMBL" id="MFL2029362.1"/>
    </source>
</evidence>
<dbReference type="Proteomes" id="UP001625389">
    <property type="component" value="Unassembled WGS sequence"/>
</dbReference>